<keyword evidence="3" id="KW-0732">Signal</keyword>
<dbReference type="Pfam" id="PF00496">
    <property type="entry name" value="SBP_bac_5"/>
    <property type="match status" value="1"/>
</dbReference>
<keyword evidence="2" id="KW-0813">Transport</keyword>
<keyword evidence="5" id="KW-0472">Membrane</keyword>
<dbReference type="SUPFAM" id="SSF53850">
    <property type="entry name" value="Periplasmic binding protein-like II"/>
    <property type="match status" value="1"/>
</dbReference>
<evidence type="ECO:0000259" key="6">
    <source>
        <dbReference type="Pfam" id="PF00496"/>
    </source>
</evidence>
<dbReference type="EMBL" id="VXMH01000028">
    <property type="protein sequence ID" value="MYC94550.1"/>
    <property type="molecule type" value="Genomic_DNA"/>
</dbReference>
<comment type="similarity">
    <text evidence="1">Belongs to the bacterial solute-binding protein 5 family.</text>
</comment>
<dbReference type="GO" id="GO:0042597">
    <property type="term" value="C:periplasmic space"/>
    <property type="evidence" value="ECO:0007669"/>
    <property type="project" value="UniProtKB-ARBA"/>
</dbReference>
<dbReference type="InterPro" id="IPR030678">
    <property type="entry name" value="Peptide/Ni-bd"/>
</dbReference>
<dbReference type="GO" id="GO:1904680">
    <property type="term" value="F:peptide transmembrane transporter activity"/>
    <property type="evidence" value="ECO:0007669"/>
    <property type="project" value="TreeGrafter"/>
</dbReference>
<dbReference type="PIRSF" id="PIRSF002741">
    <property type="entry name" value="MppA"/>
    <property type="match status" value="1"/>
</dbReference>
<gene>
    <name evidence="7" type="ORF">F4X14_06230</name>
</gene>
<name>A0A6B1D3V5_9CHLR</name>
<organism evidence="7">
    <name type="scientific">Caldilineaceae bacterium SB0661_bin_32</name>
    <dbReference type="NCBI Taxonomy" id="2605255"/>
    <lineage>
        <taxon>Bacteria</taxon>
        <taxon>Bacillati</taxon>
        <taxon>Chloroflexota</taxon>
        <taxon>Caldilineae</taxon>
        <taxon>Caldilineales</taxon>
        <taxon>Caldilineaceae</taxon>
    </lineage>
</organism>
<keyword evidence="5" id="KW-1133">Transmembrane helix</keyword>
<evidence type="ECO:0000256" key="1">
    <source>
        <dbReference type="ARBA" id="ARBA00005695"/>
    </source>
</evidence>
<evidence type="ECO:0000256" key="4">
    <source>
        <dbReference type="SAM" id="MobiDB-lite"/>
    </source>
</evidence>
<protein>
    <submittedName>
        <fullName evidence="7">Peptide ABC transporter substrate-binding protein</fullName>
    </submittedName>
</protein>
<keyword evidence="5" id="KW-0812">Transmembrane</keyword>
<dbReference type="PANTHER" id="PTHR30290:SF9">
    <property type="entry name" value="OLIGOPEPTIDE-BINDING PROTEIN APPA"/>
    <property type="match status" value="1"/>
</dbReference>
<evidence type="ECO:0000256" key="5">
    <source>
        <dbReference type="SAM" id="Phobius"/>
    </source>
</evidence>
<dbReference type="GO" id="GO:0015833">
    <property type="term" value="P:peptide transport"/>
    <property type="evidence" value="ECO:0007669"/>
    <property type="project" value="TreeGrafter"/>
</dbReference>
<dbReference type="GO" id="GO:0043190">
    <property type="term" value="C:ATP-binding cassette (ABC) transporter complex"/>
    <property type="evidence" value="ECO:0007669"/>
    <property type="project" value="InterPro"/>
</dbReference>
<feature type="transmembrane region" description="Helical" evidence="5">
    <location>
        <begin position="54"/>
        <end position="73"/>
    </location>
</feature>
<reference evidence="7" key="1">
    <citation type="submission" date="2019-09" db="EMBL/GenBank/DDBJ databases">
        <title>Characterisation of the sponge microbiome using genome-centric metagenomics.</title>
        <authorList>
            <person name="Engelberts J.P."/>
            <person name="Robbins S.J."/>
            <person name="De Goeij J.M."/>
            <person name="Aranda M."/>
            <person name="Bell S.C."/>
            <person name="Webster N.S."/>
        </authorList>
    </citation>
    <scope>NUCLEOTIDE SEQUENCE</scope>
    <source>
        <strain evidence="7">SB0661_bin_32</strain>
    </source>
</reference>
<dbReference type="CDD" id="cd08513">
    <property type="entry name" value="PBP2_thermophilic_Hb8_like"/>
    <property type="match status" value="1"/>
</dbReference>
<dbReference type="PANTHER" id="PTHR30290">
    <property type="entry name" value="PERIPLASMIC BINDING COMPONENT OF ABC TRANSPORTER"/>
    <property type="match status" value="1"/>
</dbReference>
<evidence type="ECO:0000313" key="7">
    <source>
        <dbReference type="EMBL" id="MYC94550.1"/>
    </source>
</evidence>
<feature type="compositionally biased region" description="Pro residues" evidence="4">
    <location>
        <begin position="25"/>
        <end position="39"/>
    </location>
</feature>
<feature type="domain" description="Solute-binding protein family 5" evidence="6">
    <location>
        <begin position="129"/>
        <end position="492"/>
    </location>
</feature>
<dbReference type="Gene3D" id="3.40.190.10">
    <property type="entry name" value="Periplasmic binding protein-like II"/>
    <property type="match status" value="1"/>
</dbReference>
<sequence>MSEQQPFGRPANRGGQGTPQAPRLHTPPPAGHLPGPVAPPATPAPLGRYIRWQMLLAVLGIILLTLLMGVTAYNVSTVLVPERGGVFREGVAGNPQYINPLLCHTHEIDRDLCSLLFRGLTRLDQQGRVVPDLAERWTAPDGLVYTFTLRENQFWHDGKPVTIDDVLFTIEMMQNPDSPILPDLAELWRSVTVEPVDEYTVRLLLDEPFAPFLDFTTVGLLPKHIWQDVPPSELLTSPLNARPVGNGPMQATLTSAQFIRLERNPFSNEDIPMVSALEFHFYPDFPSIYAAYTEGELDGVSQVMQSDIALAKARTDLQLFSAPLSTYVGVIFNLQNPDVPFLQDANVRRALYHALDRERLLSDVVGGHGVLASSPIPSNNWGHAPDTRTYEYSPNEAQRLLNESGWVDTDGDGVRDKDGLPMQLILLTNDGPTRIALIEQIAADWQAVGVKVVVESVSFGGFVTNFLTPRRFEAALLSWDITGDPDPFPLYHSSQVETGQNFGGWSNEDADTLMIEARSTVDPEKRKLLYALFQHIFADDVPAIPLYYPVYTYGVSERVKSVQIGPLNTPADRFATFPDWYILTRRVPANQQLSGN</sequence>
<comment type="caution">
    <text evidence="7">The sequence shown here is derived from an EMBL/GenBank/DDBJ whole genome shotgun (WGS) entry which is preliminary data.</text>
</comment>
<dbReference type="AlphaFoldDB" id="A0A6B1D3V5"/>
<evidence type="ECO:0000256" key="2">
    <source>
        <dbReference type="ARBA" id="ARBA00022448"/>
    </source>
</evidence>
<dbReference type="Gene3D" id="3.10.105.10">
    <property type="entry name" value="Dipeptide-binding Protein, Domain 3"/>
    <property type="match status" value="1"/>
</dbReference>
<proteinExistence type="inferred from homology"/>
<dbReference type="InterPro" id="IPR000914">
    <property type="entry name" value="SBP_5_dom"/>
</dbReference>
<accession>A0A6B1D3V5</accession>
<dbReference type="InterPro" id="IPR039424">
    <property type="entry name" value="SBP_5"/>
</dbReference>
<dbReference type="Gene3D" id="3.90.76.10">
    <property type="entry name" value="Dipeptide-binding Protein, Domain 1"/>
    <property type="match status" value="1"/>
</dbReference>
<evidence type="ECO:0000256" key="3">
    <source>
        <dbReference type="ARBA" id="ARBA00022729"/>
    </source>
</evidence>
<feature type="region of interest" description="Disordered" evidence="4">
    <location>
        <begin position="1"/>
        <end position="39"/>
    </location>
</feature>